<dbReference type="Proteomes" id="UP000775213">
    <property type="component" value="Unassembled WGS sequence"/>
</dbReference>
<gene>
    <name evidence="3" type="ORF">IEQ34_021281</name>
</gene>
<protein>
    <recommendedName>
        <fullName evidence="2">X8 domain-containing protein</fullName>
    </recommendedName>
</protein>
<dbReference type="InterPro" id="IPR044788">
    <property type="entry name" value="X8_dom_prot"/>
</dbReference>
<sequence>MFRNEIDRLGWAWLVTNGDWSYWVQFGLAQIGDLVWPKGYAGTTPDLVFGEKTWCIAKPSSDVATLLANINYACSQVDCSMIQSGHPCFNPDTPISHASIAMNLYYQAKGRNTWNCDFKNSGLLLNTNPSKAASFNRFWIYFQRPVSFSSTSYGRLSSYQTVVMATVLMLDPCSRESPRPFGNKAM</sequence>
<reference evidence="3 4" key="1">
    <citation type="journal article" date="2021" name="Hortic Res">
        <title>Chromosome-scale assembly of the Dendrobium chrysotoxum genome enhances the understanding of orchid evolution.</title>
        <authorList>
            <person name="Zhang Y."/>
            <person name="Zhang G.Q."/>
            <person name="Zhang D."/>
            <person name="Liu X.D."/>
            <person name="Xu X.Y."/>
            <person name="Sun W.H."/>
            <person name="Yu X."/>
            <person name="Zhu X."/>
            <person name="Wang Z.W."/>
            <person name="Zhao X."/>
            <person name="Zhong W.Y."/>
            <person name="Chen H."/>
            <person name="Yin W.L."/>
            <person name="Huang T."/>
            <person name="Niu S.C."/>
            <person name="Liu Z.J."/>
        </authorList>
    </citation>
    <scope>NUCLEOTIDE SEQUENCE [LARGE SCALE GENOMIC DNA]</scope>
    <source>
        <strain evidence="3">Lindl</strain>
    </source>
</reference>
<keyword evidence="1" id="KW-0732">Signal</keyword>
<dbReference type="EMBL" id="JAGFBR010000018">
    <property type="protein sequence ID" value="KAH0450589.1"/>
    <property type="molecule type" value="Genomic_DNA"/>
</dbReference>
<feature type="domain" description="X8" evidence="2">
    <location>
        <begin position="53"/>
        <end position="135"/>
    </location>
</feature>
<accession>A0AAV7G4P2</accession>
<evidence type="ECO:0000259" key="2">
    <source>
        <dbReference type="SMART" id="SM00768"/>
    </source>
</evidence>
<comment type="caution">
    <text evidence="3">The sequence shown here is derived from an EMBL/GenBank/DDBJ whole genome shotgun (WGS) entry which is preliminary data.</text>
</comment>
<dbReference type="GO" id="GO:0009506">
    <property type="term" value="C:plasmodesma"/>
    <property type="evidence" value="ECO:0007669"/>
    <property type="project" value="UniProtKB-ARBA"/>
</dbReference>
<proteinExistence type="predicted"/>
<dbReference type="PANTHER" id="PTHR31044">
    <property type="entry name" value="BETA-1,3 GLUCANASE"/>
    <property type="match status" value="1"/>
</dbReference>
<keyword evidence="4" id="KW-1185">Reference proteome</keyword>
<dbReference type="PANTHER" id="PTHR31044:SF57">
    <property type="entry name" value="CARBOHYDRATE-BINDING X8 DOMAIN SUPERFAMILY PROTEIN"/>
    <property type="match status" value="1"/>
</dbReference>
<dbReference type="AlphaFoldDB" id="A0AAV7G4P2"/>
<evidence type="ECO:0000313" key="3">
    <source>
        <dbReference type="EMBL" id="KAH0450589.1"/>
    </source>
</evidence>
<dbReference type="SMART" id="SM00768">
    <property type="entry name" value="X8"/>
    <property type="match status" value="1"/>
</dbReference>
<organism evidence="3 4">
    <name type="scientific">Dendrobium chrysotoxum</name>
    <name type="common">Orchid</name>
    <dbReference type="NCBI Taxonomy" id="161865"/>
    <lineage>
        <taxon>Eukaryota</taxon>
        <taxon>Viridiplantae</taxon>
        <taxon>Streptophyta</taxon>
        <taxon>Embryophyta</taxon>
        <taxon>Tracheophyta</taxon>
        <taxon>Spermatophyta</taxon>
        <taxon>Magnoliopsida</taxon>
        <taxon>Liliopsida</taxon>
        <taxon>Asparagales</taxon>
        <taxon>Orchidaceae</taxon>
        <taxon>Epidendroideae</taxon>
        <taxon>Malaxideae</taxon>
        <taxon>Dendrobiinae</taxon>
        <taxon>Dendrobium</taxon>
    </lineage>
</organism>
<dbReference type="InterPro" id="IPR012946">
    <property type="entry name" value="X8"/>
</dbReference>
<dbReference type="Gene3D" id="1.20.58.1040">
    <property type="match status" value="1"/>
</dbReference>
<evidence type="ECO:0000313" key="4">
    <source>
        <dbReference type="Proteomes" id="UP000775213"/>
    </source>
</evidence>
<evidence type="ECO:0000256" key="1">
    <source>
        <dbReference type="ARBA" id="ARBA00022729"/>
    </source>
</evidence>
<name>A0AAV7G4P2_DENCH</name>
<dbReference type="Pfam" id="PF07983">
    <property type="entry name" value="X8"/>
    <property type="match status" value="1"/>
</dbReference>